<organism evidence="3 4">
    <name type="scientific">Serratia fonticola</name>
    <dbReference type="NCBI Taxonomy" id="47917"/>
    <lineage>
        <taxon>Bacteria</taxon>
        <taxon>Pseudomonadati</taxon>
        <taxon>Pseudomonadota</taxon>
        <taxon>Gammaproteobacteria</taxon>
        <taxon>Enterobacterales</taxon>
        <taxon>Yersiniaceae</taxon>
        <taxon>Serratia</taxon>
    </lineage>
</organism>
<dbReference type="AlphaFoldDB" id="A0A448S2G5"/>
<dbReference type="InterPro" id="IPR010269">
    <property type="entry name" value="T6SS_TssC-like"/>
</dbReference>
<reference evidence="3 4" key="1">
    <citation type="submission" date="2018-12" db="EMBL/GenBank/DDBJ databases">
        <authorList>
            <consortium name="Pathogen Informatics"/>
        </authorList>
    </citation>
    <scope>NUCLEOTIDE SEQUENCE [LARGE SCALE GENOMIC DNA]</scope>
    <source>
        <strain evidence="3 4">NCTC13193</strain>
    </source>
</reference>
<feature type="domain" description="TssC1 N-terminal" evidence="1">
    <location>
        <begin position="62"/>
        <end position="360"/>
    </location>
</feature>
<dbReference type="PANTHER" id="PTHR35565">
    <property type="entry name" value="CYTOPLASMIC PROTEIN-RELATED"/>
    <property type="match status" value="1"/>
</dbReference>
<gene>
    <name evidence="3" type="ORF">NCTC13193_00127</name>
</gene>
<protein>
    <submittedName>
        <fullName evidence="3">Uncharacterized protein conserved in bacteria</fullName>
    </submittedName>
</protein>
<sequence length="486" mass="54259">MATLDTLQTDSDISPPRTSLAAGLLATLHGSEYAVSHADIALLLRALPEQGRGVTLNILLIDRLLRELDQRLSAQMDAILHAPAFQHLESTWRGLALLVDNIPFHENIQLTLLHATQEELLADFEFSPDITSSGYYQHVYSAGYGQFGGVPVAAVIGCYDFTPGAADIKLLHYLSVVGAMAHAPFLSAADATFFGVDSLADLPAILDLDAVMAAPTHLRWQALRATPDARYLGLTVCRFLQREPYTPASQQVRQFVYQEQIAPHQHLLWGNSAFLLALCLAGSFARYRWCPNIIGAESGGAFRNLPARYYAALGRWQEKIPTETLLSDQWQYRLSMAGFIPLGVRKQGQDVVFYSANSIQSPQYTDLTPEGMNARVNDQLGAQLPYLFIITRLAHTIKVLQRERLGSWRNRGDLQHQLNNWLKRFVSDQENPPASVRSRRPLRAARIEVQEVANDPGWYLTQLHVQPHFKHMGSNFVLALTGRLDK</sequence>
<dbReference type="InterPro" id="IPR044031">
    <property type="entry name" value="TssC1_N"/>
</dbReference>
<evidence type="ECO:0000259" key="1">
    <source>
        <dbReference type="Pfam" id="PF05943"/>
    </source>
</evidence>
<evidence type="ECO:0000259" key="2">
    <source>
        <dbReference type="Pfam" id="PF18945"/>
    </source>
</evidence>
<dbReference type="NCBIfam" id="TIGR03355">
    <property type="entry name" value="VI_chp_2"/>
    <property type="match status" value="1"/>
</dbReference>
<accession>A0A448S2G5</accession>
<evidence type="ECO:0000313" key="3">
    <source>
        <dbReference type="EMBL" id="VEI61970.1"/>
    </source>
</evidence>
<dbReference type="Pfam" id="PF18945">
    <property type="entry name" value="VipB_2"/>
    <property type="match status" value="1"/>
</dbReference>
<dbReference type="EMBL" id="LR134492">
    <property type="protein sequence ID" value="VEI61970.1"/>
    <property type="molecule type" value="Genomic_DNA"/>
</dbReference>
<name>A0A448S2G5_SERFO</name>
<feature type="domain" description="TssC1 C-terminal" evidence="2">
    <location>
        <begin position="374"/>
        <end position="484"/>
    </location>
</feature>
<dbReference type="PANTHER" id="PTHR35565:SF1">
    <property type="entry name" value="TYPE VI SECRETION SYSTEM CONTRACTILE SHEATH LARGE SUBUNIT"/>
    <property type="match status" value="1"/>
</dbReference>
<dbReference type="InterPro" id="IPR044032">
    <property type="entry name" value="TssC1_C"/>
</dbReference>
<dbReference type="Pfam" id="PF05943">
    <property type="entry name" value="VipB"/>
    <property type="match status" value="1"/>
</dbReference>
<evidence type="ECO:0000313" key="4">
    <source>
        <dbReference type="Proteomes" id="UP000270487"/>
    </source>
</evidence>
<dbReference type="Proteomes" id="UP000270487">
    <property type="component" value="Chromosome"/>
</dbReference>
<proteinExistence type="predicted"/>